<keyword evidence="4 7" id="KW-0812">Transmembrane</keyword>
<comment type="similarity">
    <text evidence="7">Belongs to the binding-protein-dependent transport system permease family.</text>
</comment>
<protein>
    <submittedName>
        <fullName evidence="10">Multiple sugar transport system permease protein/arabinosaccharide transport system permease protein</fullName>
    </submittedName>
</protein>
<keyword evidence="10" id="KW-0762">Sugar transport</keyword>
<name>A0A852ZPQ2_9ACTN</name>
<dbReference type="PROSITE" id="PS50928">
    <property type="entry name" value="ABC_TM1"/>
    <property type="match status" value="1"/>
</dbReference>
<evidence type="ECO:0000256" key="8">
    <source>
        <dbReference type="SAM" id="MobiDB-lite"/>
    </source>
</evidence>
<feature type="transmembrane region" description="Helical" evidence="7">
    <location>
        <begin position="35"/>
        <end position="56"/>
    </location>
</feature>
<evidence type="ECO:0000313" key="10">
    <source>
        <dbReference type="EMBL" id="NYI03715.1"/>
    </source>
</evidence>
<keyword evidence="2 7" id="KW-0813">Transport</keyword>
<keyword evidence="11" id="KW-1185">Reference proteome</keyword>
<dbReference type="AlphaFoldDB" id="A0A852ZPQ2"/>
<keyword evidence="6 7" id="KW-0472">Membrane</keyword>
<dbReference type="Pfam" id="PF00528">
    <property type="entry name" value="BPD_transp_1"/>
    <property type="match status" value="1"/>
</dbReference>
<feature type="compositionally biased region" description="Polar residues" evidence="8">
    <location>
        <begin position="1"/>
        <end position="17"/>
    </location>
</feature>
<evidence type="ECO:0000256" key="4">
    <source>
        <dbReference type="ARBA" id="ARBA00022692"/>
    </source>
</evidence>
<feature type="transmembrane region" description="Helical" evidence="7">
    <location>
        <begin position="219"/>
        <end position="240"/>
    </location>
</feature>
<evidence type="ECO:0000256" key="7">
    <source>
        <dbReference type="RuleBase" id="RU363032"/>
    </source>
</evidence>
<feature type="transmembrane region" description="Helical" evidence="7">
    <location>
        <begin position="131"/>
        <end position="156"/>
    </location>
</feature>
<accession>A0A852ZPQ2</accession>
<dbReference type="InterPro" id="IPR035906">
    <property type="entry name" value="MetI-like_sf"/>
</dbReference>
<dbReference type="Proteomes" id="UP000567795">
    <property type="component" value="Unassembled WGS sequence"/>
</dbReference>
<evidence type="ECO:0000256" key="2">
    <source>
        <dbReference type="ARBA" id="ARBA00022448"/>
    </source>
</evidence>
<dbReference type="InterPro" id="IPR000515">
    <property type="entry name" value="MetI-like"/>
</dbReference>
<evidence type="ECO:0000256" key="6">
    <source>
        <dbReference type="ARBA" id="ARBA00023136"/>
    </source>
</evidence>
<keyword evidence="3" id="KW-1003">Cell membrane</keyword>
<dbReference type="SUPFAM" id="SSF161098">
    <property type="entry name" value="MetI-like"/>
    <property type="match status" value="1"/>
</dbReference>
<evidence type="ECO:0000256" key="3">
    <source>
        <dbReference type="ARBA" id="ARBA00022475"/>
    </source>
</evidence>
<organism evidence="10 11">
    <name type="scientific">Allostreptomyces psammosilenae</name>
    <dbReference type="NCBI Taxonomy" id="1892865"/>
    <lineage>
        <taxon>Bacteria</taxon>
        <taxon>Bacillati</taxon>
        <taxon>Actinomycetota</taxon>
        <taxon>Actinomycetes</taxon>
        <taxon>Kitasatosporales</taxon>
        <taxon>Streptomycetaceae</taxon>
        <taxon>Allostreptomyces</taxon>
    </lineage>
</organism>
<dbReference type="RefSeq" id="WP_246449543.1">
    <property type="nucleotide sequence ID" value="NZ_JACBZD010000001.1"/>
</dbReference>
<dbReference type="EMBL" id="JACBZD010000001">
    <property type="protein sequence ID" value="NYI03715.1"/>
    <property type="molecule type" value="Genomic_DNA"/>
</dbReference>
<comment type="subcellular location">
    <subcellularLocation>
        <location evidence="1 7">Cell membrane</location>
        <topology evidence="1 7">Multi-pass membrane protein</topology>
    </subcellularLocation>
</comment>
<evidence type="ECO:0000259" key="9">
    <source>
        <dbReference type="PROSITE" id="PS50928"/>
    </source>
</evidence>
<dbReference type="PANTHER" id="PTHR43744:SF8">
    <property type="entry name" value="SN-GLYCEROL-3-PHOSPHATE TRANSPORT SYSTEM PERMEASE PROTEIN UGPE"/>
    <property type="match status" value="1"/>
</dbReference>
<proteinExistence type="inferred from homology"/>
<evidence type="ECO:0000256" key="5">
    <source>
        <dbReference type="ARBA" id="ARBA00022989"/>
    </source>
</evidence>
<evidence type="ECO:0000313" key="11">
    <source>
        <dbReference type="Proteomes" id="UP000567795"/>
    </source>
</evidence>
<feature type="transmembrane region" description="Helical" evidence="7">
    <location>
        <begin position="162"/>
        <end position="181"/>
    </location>
</feature>
<feature type="transmembrane region" description="Helical" evidence="7">
    <location>
        <begin position="92"/>
        <end position="119"/>
    </location>
</feature>
<dbReference type="GO" id="GO:0055085">
    <property type="term" value="P:transmembrane transport"/>
    <property type="evidence" value="ECO:0007669"/>
    <property type="project" value="InterPro"/>
</dbReference>
<feature type="transmembrane region" description="Helical" evidence="7">
    <location>
        <begin position="267"/>
        <end position="286"/>
    </location>
</feature>
<dbReference type="GO" id="GO:0005886">
    <property type="term" value="C:plasma membrane"/>
    <property type="evidence" value="ECO:0007669"/>
    <property type="project" value="UniProtKB-SubCell"/>
</dbReference>
<keyword evidence="5 7" id="KW-1133">Transmembrane helix</keyword>
<sequence length="301" mass="32853">MTSVTMPETASPSSAPATRTVPPRRAERGRLTGRVLLYAFLIALLAVFALPLLWALSASFKSRSEIFSYPPQPLPIPGNLDNYRGLLDGYPFWTWLLTSTAVALISTVVSVGLCSLAGFAFAKYRFRGQNILFNVMFSSMAVPFAVIVVPLFIMIAKAQLTTPYFALVVPWVAPAFGIFMMRQFVEQSVPDALLEAARVDGCTEFGLFRRIVFPLLRPALGALGVWSFLTSYNSLLWPLIVVSEPGDYTLPMGLQVIFSATGRQYDLVLAGAVLAAVPSLLVFYVLRKQLLEGLTAGAVKS</sequence>
<dbReference type="Gene3D" id="1.10.3720.10">
    <property type="entry name" value="MetI-like"/>
    <property type="match status" value="1"/>
</dbReference>
<feature type="domain" description="ABC transmembrane type-1" evidence="9">
    <location>
        <begin position="96"/>
        <end position="286"/>
    </location>
</feature>
<comment type="caution">
    <text evidence="10">The sequence shown here is derived from an EMBL/GenBank/DDBJ whole genome shotgun (WGS) entry which is preliminary data.</text>
</comment>
<evidence type="ECO:0000256" key="1">
    <source>
        <dbReference type="ARBA" id="ARBA00004651"/>
    </source>
</evidence>
<gene>
    <name evidence="10" type="ORF">FHU37_000658</name>
</gene>
<dbReference type="PANTHER" id="PTHR43744">
    <property type="entry name" value="ABC TRANSPORTER PERMEASE PROTEIN MG189-RELATED-RELATED"/>
    <property type="match status" value="1"/>
</dbReference>
<feature type="region of interest" description="Disordered" evidence="8">
    <location>
        <begin position="1"/>
        <end position="24"/>
    </location>
</feature>
<dbReference type="CDD" id="cd06261">
    <property type="entry name" value="TM_PBP2"/>
    <property type="match status" value="1"/>
</dbReference>
<reference evidence="10 11" key="1">
    <citation type="submission" date="2020-07" db="EMBL/GenBank/DDBJ databases">
        <title>Sequencing the genomes of 1000 actinobacteria strains.</title>
        <authorList>
            <person name="Klenk H.-P."/>
        </authorList>
    </citation>
    <scope>NUCLEOTIDE SEQUENCE [LARGE SCALE GENOMIC DNA]</scope>
    <source>
        <strain evidence="10 11">DSM 42178</strain>
    </source>
</reference>